<dbReference type="AlphaFoldDB" id="A0A927BU86"/>
<evidence type="ECO:0000259" key="6">
    <source>
        <dbReference type="PROSITE" id="PS50043"/>
    </source>
</evidence>
<dbReference type="PANTHER" id="PTHR43214:SF43">
    <property type="entry name" value="TWO-COMPONENT RESPONSE REGULATOR"/>
    <property type="match status" value="1"/>
</dbReference>
<dbReference type="Pfam" id="PF00196">
    <property type="entry name" value="GerE"/>
    <property type="match status" value="1"/>
</dbReference>
<evidence type="ECO:0000256" key="4">
    <source>
        <dbReference type="ARBA" id="ARBA00023163"/>
    </source>
</evidence>
<dbReference type="InterPro" id="IPR039420">
    <property type="entry name" value="WalR-like"/>
</dbReference>
<feature type="domain" description="Response regulatory" evidence="7">
    <location>
        <begin position="5"/>
        <end position="124"/>
    </location>
</feature>
<dbReference type="GO" id="GO:0006355">
    <property type="term" value="P:regulation of DNA-templated transcription"/>
    <property type="evidence" value="ECO:0007669"/>
    <property type="project" value="InterPro"/>
</dbReference>
<protein>
    <submittedName>
        <fullName evidence="8">Response regulator transcription factor</fullName>
    </submittedName>
</protein>
<evidence type="ECO:0000256" key="3">
    <source>
        <dbReference type="ARBA" id="ARBA00023125"/>
    </source>
</evidence>
<feature type="domain" description="HTH luxR-type" evidence="6">
    <location>
        <begin position="141"/>
        <end position="206"/>
    </location>
</feature>
<keyword evidence="3" id="KW-0238">DNA-binding</keyword>
<gene>
    <name evidence="8" type="ORF">IDH44_12295</name>
</gene>
<dbReference type="SUPFAM" id="SSF52172">
    <property type="entry name" value="CheY-like"/>
    <property type="match status" value="1"/>
</dbReference>
<comment type="caution">
    <text evidence="8">The sequence shown here is derived from an EMBL/GenBank/DDBJ whole genome shotgun (WGS) entry which is preliminary data.</text>
</comment>
<feature type="modified residue" description="4-aspartylphosphate" evidence="5">
    <location>
        <position position="56"/>
    </location>
</feature>
<dbReference type="SMART" id="SM00448">
    <property type="entry name" value="REC"/>
    <property type="match status" value="1"/>
</dbReference>
<dbReference type="GO" id="GO:0003677">
    <property type="term" value="F:DNA binding"/>
    <property type="evidence" value="ECO:0007669"/>
    <property type="project" value="UniProtKB-KW"/>
</dbReference>
<dbReference type="PROSITE" id="PS50110">
    <property type="entry name" value="RESPONSE_REGULATORY"/>
    <property type="match status" value="1"/>
</dbReference>
<dbReference type="Gene3D" id="3.40.50.2300">
    <property type="match status" value="1"/>
</dbReference>
<dbReference type="Proteomes" id="UP000621560">
    <property type="component" value="Unassembled WGS sequence"/>
</dbReference>
<dbReference type="PROSITE" id="PS50043">
    <property type="entry name" value="HTH_LUXR_2"/>
    <property type="match status" value="1"/>
</dbReference>
<evidence type="ECO:0000256" key="2">
    <source>
        <dbReference type="ARBA" id="ARBA00023015"/>
    </source>
</evidence>
<dbReference type="InterPro" id="IPR011006">
    <property type="entry name" value="CheY-like_superfamily"/>
</dbReference>
<dbReference type="SUPFAM" id="SSF46894">
    <property type="entry name" value="C-terminal effector domain of the bipartite response regulators"/>
    <property type="match status" value="1"/>
</dbReference>
<reference evidence="8" key="1">
    <citation type="submission" date="2020-09" db="EMBL/GenBank/DDBJ databases">
        <title>A novel bacterium of genus Paenibacillus, isolated from South China Sea.</title>
        <authorList>
            <person name="Huang H."/>
            <person name="Mo K."/>
            <person name="Hu Y."/>
        </authorList>
    </citation>
    <scope>NUCLEOTIDE SEQUENCE</scope>
    <source>
        <strain evidence="8">IB182496</strain>
    </source>
</reference>
<dbReference type="CDD" id="cd06170">
    <property type="entry name" value="LuxR_C_like"/>
    <property type="match status" value="1"/>
</dbReference>
<dbReference type="InterPro" id="IPR016032">
    <property type="entry name" value="Sig_transdc_resp-reg_C-effctor"/>
</dbReference>
<dbReference type="PANTHER" id="PTHR43214">
    <property type="entry name" value="TWO-COMPONENT RESPONSE REGULATOR"/>
    <property type="match status" value="1"/>
</dbReference>
<keyword evidence="9" id="KW-1185">Reference proteome</keyword>
<keyword evidence="4" id="KW-0804">Transcription</keyword>
<dbReference type="InterPro" id="IPR000792">
    <property type="entry name" value="Tscrpt_reg_LuxR_C"/>
</dbReference>
<dbReference type="InterPro" id="IPR001789">
    <property type="entry name" value="Sig_transdc_resp-reg_receiver"/>
</dbReference>
<keyword evidence="2" id="KW-0805">Transcription regulation</keyword>
<proteinExistence type="predicted"/>
<keyword evidence="1 5" id="KW-0597">Phosphoprotein</keyword>
<evidence type="ECO:0000256" key="1">
    <source>
        <dbReference type="ARBA" id="ARBA00022553"/>
    </source>
</evidence>
<dbReference type="Pfam" id="PF00072">
    <property type="entry name" value="Response_reg"/>
    <property type="match status" value="1"/>
</dbReference>
<evidence type="ECO:0000256" key="5">
    <source>
        <dbReference type="PROSITE-ProRule" id="PRU00169"/>
    </source>
</evidence>
<dbReference type="GO" id="GO:0000160">
    <property type="term" value="P:phosphorelay signal transduction system"/>
    <property type="evidence" value="ECO:0007669"/>
    <property type="project" value="InterPro"/>
</dbReference>
<organism evidence="8 9">
    <name type="scientific">Paenibacillus sabuli</name>
    <dbReference type="NCBI Taxonomy" id="2772509"/>
    <lineage>
        <taxon>Bacteria</taxon>
        <taxon>Bacillati</taxon>
        <taxon>Bacillota</taxon>
        <taxon>Bacilli</taxon>
        <taxon>Bacillales</taxon>
        <taxon>Paenibacillaceae</taxon>
        <taxon>Paenibacillus</taxon>
    </lineage>
</organism>
<dbReference type="SMART" id="SM00421">
    <property type="entry name" value="HTH_LUXR"/>
    <property type="match status" value="1"/>
</dbReference>
<dbReference type="PRINTS" id="PR00038">
    <property type="entry name" value="HTHLUXR"/>
</dbReference>
<evidence type="ECO:0000259" key="7">
    <source>
        <dbReference type="PROSITE" id="PS50110"/>
    </source>
</evidence>
<evidence type="ECO:0000313" key="8">
    <source>
        <dbReference type="EMBL" id="MBD2845976.1"/>
    </source>
</evidence>
<sequence length="208" mass="23187">MEPIRVLIVEDDPDWIKAITAYVNEEPDLLVAGAAASAAQAVSLARTVPFDVVLLDIQLGDGADGPDGIDAALAIGELRPARMIMLTAMDDPRLMTEAFAAGAVNYLDKTRFAELPQAIRTACRHSGPMDALLLELSRLRREERLSVLTPAEREVYERIEEGRSQSEMERELYKSERTIKNQVGKILKKLGVRSRREAVEFVRRGRSR</sequence>
<evidence type="ECO:0000313" key="9">
    <source>
        <dbReference type="Proteomes" id="UP000621560"/>
    </source>
</evidence>
<dbReference type="EMBL" id="JACXIZ010000020">
    <property type="protein sequence ID" value="MBD2845976.1"/>
    <property type="molecule type" value="Genomic_DNA"/>
</dbReference>
<name>A0A927BU86_9BACL</name>
<accession>A0A927BU86</accession>